<comment type="caution">
    <text evidence="1">The sequence shown here is derived from an EMBL/GenBank/DDBJ whole genome shotgun (WGS) entry which is preliminary data.</text>
</comment>
<accession>A0A9W6LC20</accession>
<proteinExistence type="predicted"/>
<name>A0A9W6LC20_9BACT</name>
<reference evidence="1" key="1">
    <citation type="submission" date="2022-12" db="EMBL/GenBank/DDBJ databases">
        <title>Reference genome sequencing for broad-spectrum identification of bacterial and archaeal isolates by mass spectrometry.</title>
        <authorList>
            <person name="Sekiguchi Y."/>
            <person name="Tourlousse D.M."/>
        </authorList>
    </citation>
    <scope>NUCLEOTIDE SEQUENCE</scope>
    <source>
        <strain evidence="1">H2</strain>
    </source>
</reference>
<evidence type="ECO:0000313" key="2">
    <source>
        <dbReference type="Proteomes" id="UP001144352"/>
    </source>
</evidence>
<dbReference type="AlphaFoldDB" id="A0A9W6LC20"/>
<protein>
    <submittedName>
        <fullName evidence="1">Uncharacterized protein</fullName>
    </submittedName>
</protein>
<keyword evidence="2" id="KW-1185">Reference proteome</keyword>
<dbReference type="RefSeq" id="WP_214186415.1">
    <property type="nucleotide sequence ID" value="NZ_BSDS01000001.1"/>
</dbReference>
<organism evidence="1 2">
    <name type="scientific">Geobacter hydrogenophilus</name>
    <dbReference type="NCBI Taxonomy" id="40983"/>
    <lineage>
        <taxon>Bacteria</taxon>
        <taxon>Pseudomonadati</taxon>
        <taxon>Thermodesulfobacteriota</taxon>
        <taxon>Desulfuromonadia</taxon>
        <taxon>Geobacterales</taxon>
        <taxon>Geobacteraceae</taxon>
        <taxon>Geobacter</taxon>
    </lineage>
</organism>
<sequence>MEAKKSMILVSCATFILAVFLTSPCLAGGVRISYPDGRPAANLSVSILVDSRYEFALSTDNNGYFLFPTNDFSAALITAKEPGGAEFIPVTLPARIIASGDTALVLQPLL</sequence>
<evidence type="ECO:0000313" key="1">
    <source>
        <dbReference type="EMBL" id="GLI38487.1"/>
    </source>
</evidence>
<dbReference type="Proteomes" id="UP001144352">
    <property type="component" value="Unassembled WGS sequence"/>
</dbReference>
<gene>
    <name evidence="1" type="ORF">GHYDROH2_19880</name>
</gene>
<dbReference type="EMBL" id="BSDS01000001">
    <property type="protein sequence ID" value="GLI38487.1"/>
    <property type="molecule type" value="Genomic_DNA"/>
</dbReference>